<feature type="region of interest" description="Disordered" evidence="1">
    <location>
        <begin position="1"/>
        <end position="38"/>
    </location>
</feature>
<dbReference type="AlphaFoldDB" id="A0A401QY73"/>
<organism evidence="2 3">
    <name type="scientific">Streptomyces noursei</name>
    <name type="common">Streptomyces albulus</name>
    <dbReference type="NCBI Taxonomy" id="1971"/>
    <lineage>
        <taxon>Bacteria</taxon>
        <taxon>Bacillati</taxon>
        <taxon>Actinomycetota</taxon>
        <taxon>Actinomycetes</taxon>
        <taxon>Kitasatosporales</taxon>
        <taxon>Streptomycetaceae</taxon>
        <taxon>Streptomyces</taxon>
    </lineage>
</organism>
<sequence length="164" mass="18399">MNHRSAAPLPYARPRYDTATLRRGDASGGPPESGRVRHAWGPIERVGGPVFANPSTAVEERRRGPYWRVGNYRPAADPLRWTDSGPIRAELHMDTRTWRRWSGGSHQDRTGLHTGTPVAMRTTRTAGSNKPKNMVRPRRARLTEQRYRGQTYSATTQVIGGRDG</sequence>
<name>A0A401QY73_STRNR</name>
<dbReference type="EMBL" id="BHXC01000006">
    <property type="protein sequence ID" value="GCB90320.1"/>
    <property type="molecule type" value="Genomic_DNA"/>
</dbReference>
<proteinExistence type="predicted"/>
<dbReference type="Proteomes" id="UP000288351">
    <property type="component" value="Unassembled WGS sequence"/>
</dbReference>
<protein>
    <submittedName>
        <fullName evidence="2">Uncharacterized protein</fullName>
    </submittedName>
</protein>
<gene>
    <name evidence="2" type="ORF">SALB_03024</name>
</gene>
<reference evidence="2 3" key="1">
    <citation type="journal article" date="2019" name="Microbiol. Resour. Announc.">
        <title>Draft Genome Sequence of the Most Traditional epsilon-Poly-l-Lysine Producer, Streptomyces albulus NBRC14147.</title>
        <authorList>
            <person name="Yamanaka K."/>
            <person name="Hamano Y."/>
        </authorList>
    </citation>
    <scope>NUCLEOTIDE SEQUENCE [LARGE SCALE GENOMIC DNA]</scope>
    <source>
        <strain evidence="2 3">NBRC 14147</strain>
    </source>
</reference>
<accession>A0A401QY73</accession>
<evidence type="ECO:0000313" key="3">
    <source>
        <dbReference type="Proteomes" id="UP000288351"/>
    </source>
</evidence>
<evidence type="ECO:0000313" key="2">
    <source>
        <dbReference type="EMBL" id="GCB90320.1"/>
    </source>
</evidence>
<comment type="caution">
    <text evidence="2">The sequence shown here is derived from an EMBL/GenBank/DDBJ whole genome shotgun (WGS) entry which is preliminary data.</text>
</comment>
<evidence type="ECO:0000256" key="1">
    <source>
        <dbReference type="SAM" id="MobiDB-lite"/>
    </source>
</evidence>
<feature type="compositionally biased region" description="Basic and acidic residues" evidence="1">
    <location>
        <begin position="14"/>
        <end position="25"/>
    </location>
</feature>